<organism evidence="1 2">
    <name type="scientific">Amycolatopsis minnesotensis</name>
    <dbReference type="NCBI Taxonomy" id="337894"/>
    <lineage>
        <taxon>Bacteria</taxon>
        <taxon>Bacillati</taxon>
        <taxon>Actinomycetota</taxon>
        <taxon>Actinomycetes</taxon>
        <taxon>Pseudonocardiales</taxon>
        <taxon>Pseudonocardiaceae</taxon>
        <taxon>Amycolatopsis</taxon>
    </lineage>
</organism>
<keyword evidence="2" id="KW-1185">Reference proteome</keyword>
<protein>
    <submittedName>
        <fullName evidence="1">Uncharacterized protein</fullName>
    </submittedName>
</protein>
<accession>A0ABP5BN76</accession>
<dbReference type="RefSeq" id="WP_344415381.1">
    <property type="nucleotide sequence ID" value="NZ_BAAANN010000005.1"/>
</dbReference>
<reference evidence="2" key="1">
    <citation type="journal article" date="2019" name="Int. J. Syst. Evol. Microbiol.">
        <title>The Global Catalogue of Microorganisms (GCM) 10K type strain sequencing project: providing services to taxonomists for standard genome sequencing and annotation.</title>
        <authorList>
            <consortium name="The Broad Institute Genomics Platform"/>
            <consortium name="The Broad Institute Genome Sequencing Center for Infectious Disease"/>
            <person name="Wu L."/>
            <person name="Ma J."/>
        </authorList>
    </citation>
    <scope>NUCLEOTIDE SEQUENCE [LARGE SCALE GENOMIC DNA]</scope>
    <source>
        <strain evidence="2">JCM 14545</strain>
    </source>
</reference>
<evidence type="ECO:0000313" key="1">
    <source>
        <dbReference type="EMBL" id="GAA1949214.1"/>
    </source>
</evidence>
<comment type="caution">
    <text evidence="1">The sequence shown here is derived from an EMBL/GenBank/DDBJ whole genome shotgun (WGS) entry which is preliminary data.</text>
</comment>
<evidence type="ECO:0000313" key="2">
    <source>
        <dbReference type="Proteomes" id="UP001501116"/>
    </source>
</evidence>
<dbReference type="EMBL" id="BAAANN010000005">
    <property type="protein sequence ID" value="GAA1949214.1"/>
    <property type="molecule type" value="Genomic_DNA"/>
</dbReference>
<sequence>MSDYLLLTAPGATYTPKLVALTGDRLIHPRDVPSDIARIVIRWGRAWWPHTIAARNHFTKTSGDDGGRGYCDRQVSGWLFLSPDDGSLAGKVRSGELDVATALSVEAEVWPMLE</sequence>
<name>A0ABP5BN76_9PSEU</name>
<gene>
    <name evidence="1" type="ORF">GCM10009754_17240</name>
</gene>
<dbReference type="Proteomes" id="UP001501116">
    <property type="component" value="Unassembled WGS sequence"/>
</dbReference>
<proteinExistence type="predicted"/>